<gene>
    <name evidence="2" type="ORF">ASPTUDRAFT_775090</name>
</gene>
<keyword evidence="1" id="KW-0732">Signal</keyword>
<dbReference type="AlphaFoldDB" id="A0A1L9MZ93"/>
<dbReference type="EMBL" id="KV878205">
    <property type="protein sequence ID" value="OJI82349.1"/>
    <property type="molecule type" value="Genomic_DNA"/>
</dbReference>
<reference evidence="3" key="1">
    <citation type="journal article" date="2017" name="Genome Biol.">
        <title>Comparative genomics reveals high biological diversity and specific adaptations in the industrially and medically important fungal genus Aspergillus.</title>
        <authorList>
            <person name="de Vries R.P."/>
            <person name="Riley R."/>
            <person name="Wiebenga A."/>
            <person name="Aguilar-Osorio G."/>
            <person name="Amillis S."/>
            <person name="Uchima C.A."/>
            <person name="Anderluh G."/>
            <person name="Asadollahi M."/>
            <person name="Askin M."/>
            <person name="Barry K."/>
            <person name="Battaglia E."/>
            <person name="Bayram O."/>
            <person name="Benocci T."/>
            <person name="Braus-Stromeyer S.A."/>
            <person name="Caldana C."/>
            <person name="Canovas D."/>
            <person name="Cerqueira G.C."/>
            <person name="Chen F."/>
            <person name="Chen W."/>
            <person name="Choi C."/>
            <person name="Clum A."/>
            <person name="Dos Santos R.A."/>
            <person name="Damasio A.R."/>
            <person name="Diallinas G."/>
            <person name="Emri T."/>
            <person name="Fekete E."/>
            <person name="Flipphi M."/>
            <person name="Freyberg S."/>
            <person name="Gallo A."/>
            <person name="Gournas C."/>
            <person name="Habgood R."/>
            <person name="Hainaut M."/>
            <person name="Harispe M.L."/>
            <person name="Henrissat B."/>
            <person name="Hilden K.S."/>
            <person name="Hope R."/>
            <person name="Hossain A."/>
            <person name="Karabika E."/>
            <person name="Karaffa L."/>
            <person name="Karanyi Z."/>
            <person name="Krasevec N."/>
            <person name="Kuo A."/>
            <person name="Kusch H."/>
            <person name="LaButti K."/>
            <person name="Lagendijk E.L."/>
            <person name="Lapidus A."/>
            <person name="Levasseur A."/>
            <person name="Lindquist E."/>
            <person name="Lipzen A."/>
            <person name="Logrieco A.F."/>
            <person name="MacCabe A."/>
            <person name="Maekelae M.R."/>
            <person name="Malavazi I."/>
            <person name="Melin P."/>
            <person name="Meyer V."/>
            <person name="Mielnichuk N."/>
            <person name="Miskei M."/>
            <person name="Molnar A.P."/>
            <person name="Mule G."/>
            <person name="Ngan C.Y."/>
            <person name="Orejas M."/>
            <person name="Orosz E."/>
            <person name="Ouedraogo J.P."/>
            <person name="Overkamp K.M."/>
            <person name="Park H.-S."/>
            <person name="Perrone G."/>
            <person name="Piumi F."/>
            <person name="Punt P.J."/>
            <person name="Ram A.F."/>
            <person name="Ramon A."/>
            <person name="Rauscher S."/>
            <person name="Record E."/>
            <person name="Riano-Pachon D.M."/>
            <person name="Robert V."/>
            <person name="Roehrig J."/>
            <person name="Ruller R."/>
            <person name="Salamov A."/>
            <person name="Salih N.S."/>
            <person name="Samson R.A."/>
            <person name="Sandor E."/>
            <person name="Sanguinetti M."/>
            <person name="Schuetze T."/>
            <person name="Sepcic K."/>
            <person name="Shelest E."/>
            <person name="Sherlock G."/>
            <person name="Sophianopoulou V."/>
            <person name="Squina F.M."/>
            <person name="Sun H."/>
            <person name="Susca A."/>
            <person name="Todd R.B."/>
            <person name="Tsang A."/>
            <person name="Unkles S.E."/>
            <person name="van de Wiele N."/>
            <person name="van Rossen-Uffink D."/>
            <person name="Oliveira J.V."/>
            <person name="Vesth T.C."/>
            <person name="Visser J."/>
            <person name="Yu J.-H."/>
            <person name="Zhou M."/>
            <person name="Andersen M.R."/>
            <person name="Archer D.B."/>
            <person name="Baker S.E."/>
            <person name="Benoit I."/>
            <person name="Brakhage A.A."/>
            <person name="Braus G.H."/>
            <person name="Fischer R."/>
            <person name="Frisvad J.C."/>
            <person name="Goldman G.H."/>
            <person name="Houbraken J."/>
            <person name="Oakley B."/>
            <person name="Pocsi I."/>
            <person name="Scazzocchio C."/>
            <person name="Seiboth B."/>
            <person name="vanKuyk P.A."/>
            <person name="Wortman J."/>
            <person name="Dyer P.S."/>
            <person name="Grigoriev I.V."/>
        </authorList>
    </citation>
    <scope>NUCLEOTIDE SEQUENCE [LARGE SCALE GENOMIC DNA]</scope>
    <source>
        <strain evidence="3">CBS 134.48</strain>
    </source>
</reference>
<accession>A0A1L9MZ93</accession>
<feature type="signal peptide" evidence="1">
    <location>
        <begin position="1"/>
        <end position="30"/>
    </location>
</feature>
<sequence length="108" mass="11975">MRSSLSAGLLLLLLALVLFLLFHFITSSHSAGSCRCPLHSSLRSGDVSAISCTEPRQFHFSSMITRQISTHELCITCWNKHFSTTQFVLLQDLQVSVGLFIISNPPPK</sequence>
<organism evidence="2 3">
    <name type="scientific">Aspergillus tubingensis (strain CBS 134.48)</name>
    <dbReference type="NCBI Taxonomy" id="767770"/>
    <lineage>
        <taxon>Eukaryota</taxon>
        <taxon>Fungi</taxon>
        <taxon>Dikarya</taxon>
        <taxon>Ascomycota</taxon>
        <taxon>Pezizomycotina</taxon>
        <taxon>Eurotiomycetes</taxon>
        <taxon>Eurotiomycetidae</taxon>
        <taxon>Eurotiales</taxon>
        <taxon>Aspergillaceae</taxon>
        <taxon>Aspergillus</taxon>
        <taxon>Aspergillus subgen. Circumdati</taxon>
    </lineage>
</organism>
<evidence type="ECO:0000313" key="2">
    <source>
        <dbReference type="EMBL" id="OJI82349.1"/>
    </source>
</evidence>
<proteinExistence type="predicted"/>
<dbReference type="PROSITE" id="PS51257">
    <property type="entry name" value="PROKAR_LIPOPROTEIN"/>
    <property type="match status" value="1"/>
</dbReference>
<evidence type="ECO:0008006" key="4">
    <source>
        <dbReference type="Google" id="ProtNLM"/>
    </source>
</evidence>
<name>A0A1L9MZ93_ASPTC</name>
<evidence type="ECO:0000313" key="3">
    <source>
        <dbReference type="Proteomes" id="UP000184304"/>
    </source>
</evidence>
<dbReference type="Proteomes" id="UP000184304">
    <property type="component" value="Unassembled WGS sequence"/>
</dbReference>
<keyword evidence="3" id="KW-1185">Reference proteome</keyword>
<feature type="chain" id="PRO_5012182906" description="Secreted protein" evidence="1">
    <location>
        <begin position="31"/>
        <end position="108"/>
    </location>
</feature>
<protein>
    <recommendedName>
        <fullName evidence="4">Secreted protein</fullName>
    </recommendedName>
</protein>
<evidence type="ECO:0000256" key="1">
    <source>
        <dbReference type="SAM" id="SignalP"/>
    </source>
</evidence>
<dbReference type="VEuPathDB" id="FungiDB:ASPTUDRAFT_775090"/>